<evidence type="ECO:0000313" key="3">
    <source>
        <dbReference type="Proteomes" id="UP000194236"/>
    </source>
</evidence>
<keyword evidence="3" id="KW-1185">Reference proteome</keyword>
<dbReference type="InterPro" id="IPR039353">
    <property type="entry name" value="TF_Adf1"/>
</dbReference>
<protein>
    <recommendedName>
        <fullName evidence="1">MADF domain-containing protein</fullName>
    </recommendedName>
</protein>
<evidence type="ECO:0000313" key="2">
    <source>
        <dbReference type="EMBL" id="OTF83249.1"/>
    </source>
</evidence>
<name>A0A1Y3BQK4_EURMA</name>
<dbReference type="Proteomes" id="UP000194236">
    <property type="component" value="Unassembled WGS sequence"/>
</dbReference>
<dbReference type="EMBL" id="MUJZ01004475">
    <property type="protein sequence ID" value="OTF83249.1"/>
    <property type="molecule type" value="Genomic_DNA"/>
</dbReference>
<dbReference type="InterPro" id="IPR006578">
    <property type="entry name" value="MADF-dom"/>
</dbReference>
<organism evidence="2 3">
    <name type="scientific">Euroglyphus maynei</name>
    <name type="common">Mayne's house dust mite</name>
    <dbReference type="NCBI Taxonomy" id="6958"/>
    <lineage>
        <taxon>Eukaryota</taxon>
        <taxon>Metazoa</taxon>
        <taxon>Ecdysozoa</taxon>
        <taxon>Arthropoda</taxon>
        <taxon>Chelicerata</taxon>
        <taxon>Arachnida</taxon>
        <taxon>Acari</taxon>
        <taxon>Acariformes</taxon>
        <taxon>Sarcoptiformes</taxon>
        <taxon>Astigmata</taxon>
        <taxon>Psoroptidia</taxon>
        <taxon>Analgoidea</taxon>
        <taxon>Pyroglyphidae</taxon>
        <taxon>Pyroglyphinae</taxon>
        <taxon>Euroglyphus</taxon>
    </lineage>
</organism>
<feature type="domain" description="MADF" evidence="1">
    <location>
        <begin position="22"/>
        <end position="123"/>
    </location>
</feature>
<dbReference type="SMART" id="SM00595">
    <property type="entry name" value="MADF"/>
    <property type="match status" value="1"/>
</dbReference>
<dbReference type="PANTHER" id="PTHR12243">
    <property type="entry name" value="MADF DOMAIN TRANSCRIPTION FACTOR"/>
    <property type="match status" value="1"/>
</dbReference>
<proteinExistence type="predicted"/>
<sequence length="275" mass="31930">MSYKLKTDKASAYLNDEIVISELIKLIKENPCLWNVSENDYKDNQKKIRIWNQIASDLNSFVANKNGIDTLPDLISGKLVQAKFRNLKITYSNIKNKRLLEKDSRSVRWIHFDEIESLLTKIPIRTGIDSILTTTIEKIENETNEAEETNEIIETIEASQKNDNTVLNDTTENSIERDMEEFYNEGPSNKQKIKKRKHEDDYKELIKLKLEKEKESKNLLSIDQSSLTFGKHVSVCLSDLPKEPRSYARSLIIKILHMIELDPYSAEFISISKQF</sequence>
<dbReference type="AlphaFoldDB" id="A0A1Y3BQK4"/>
<accession>A0A1Y3BQK4</accession>
<gene>
    <name evidence="2" type="ORF">BLA29_005428</name>
</gene>
<dbReference type="OrthoDB" id="6509455at2759"/>
<dbReference type="Pfam" id="PF10545">
    <property type="entry name" value="MADF_DNA_bdg"/>
    <property type="match status" value="1"/>
</dbReference>
<comment type="caution">
    <text evidence="2">The sequence shown here is derived from an EMBL/GenBank/DDBJ whole genome shotgun (WGS) entry which is preliminary data.</text>
</comment>
<evidence type="ECO:0000259" key="1">
    <source>
        <dbReference type="PROSITE" id="PS51029"/>
    </source>
</evidence>
<dbReference type="PROSITE" id="PS51029">
    <property type="entry name" value="MADF"/>
    <property type="match status" value="1"/>
</dbReference>
<dbReference type="PANTHER" id="PTHR12243:SF67">
    <property type="entry name" value="COREPRESSOR OF PANGOLIN, ISOFORM A-RELATED"/>
    <property type="match status" value="1"/>
</dbReference>
<reference evidence="2 3" key="1">
    <citation type="submission" date="2017-03" db="EMBL/GenBank/DDBJ databases">
        <title>Genome Survey of Euroglyphus maynei.</title>
        <authorList>
            <person name="Arlian L.G."/>
            <person name="Morgan M.S."/>
            <person name="Rider S.D."/>
        </authorList>
    </citation>
    <scope>NUCLEOTIDE SEQUENCE [LARGE SCALE GENOMIC DNA]</scope>
    <source>
        <strain evidence="2">Arlian Lab</strain>
        <tissue evidence="2">Whole body</tissue>
    </source>
</reference>